<organism evidence="2 3">
    <name type="scientific">Pseudomonas indica</name>
    <dbReference type="NCBI Taxonomy" id="137658"/>
    <lineage>
        <taxon>Bacteria</taxon>
        <taxon>Pseudomonadati</taxon>
        <taxon>Pseudomonadota</taxon>
        <taxon>Gammaproteobacteria</taxon>
        <taxon>Pseudomonadales</taxon>
        <taxon>Pseudomonadaceae</taxon>
        <taxon>Pseudomonas</taxon>
    </lineage>
</organism>
<feature type="signal peptide" evidence="1">
    <location>
        <begin position="1"/>
        <end position="29"/>
    </location>
</feature>
<evidence type="ECO:0000313" key="3">
    <source>
        <dbReference type="Proteomes" id="UP000198706"/>
    </source>
</evidence>
<dbReference type="AlphaFoldDB" id="A0A1G9JT17"/>
<gene>
    <name evidence="2" type="ORF">SAMN05216186_12029</name>
</gene>
<keyword evidence="3" id="KW-1185">Reference proteome</keyword>
<protein>
    <recommendedName>
        <fullName evidence="4">Type V secretory pathway, adhesin AidA</fullName>
    </recommendedName>
</protein>
<accession>A0A1G9JT17</accession>
<keyword evidence="1" id="KW-0732">Signal</keyword>
<sequence>MTTTKPLWRLARLPLAVSLASTLAAPAFGVTFNIGEIEGQFDSSLSVGASWALRNGDPDLIGSNNGGDGLSQTSDDSHLNFKKGETFSKIFKGIHDLELKYGDTGVFVRGKYWYDFELKDESRLFKDIDDSNRKEGAKASGAQLLDAFIYHNYAIADMPGSVRLGKQVVSWGESTFIQGGINSINPVDVSAFRRPGAEVKEGLIPVNMFYVSQSLTDNLSVEAFYQLEWDQTVVDNCGTFFSQPDVIADGCDMNLAVLTNDPSSIALINSVLGPAGFGVTESPWGEGLVVKRGPDRDARDDGQFGVAFRYFAEQLDTEFGAYFMNYHSRLPIFSGSGASVDAVNAINSIATAVAPILGASTAARLAAAATAGNSSYFVEYPEDIRLYGLSFSTTLPTGTAWSGEISYRPNAPVQLNTTDILYSGLDPITLFGFARPYDNASLLEGLAGQDQHGYRRKEITQLQTTFTHFIDQVMGASRLTLVGEIGWTHVGGLESSSKVRYGRDPVFGPGPLPGTIGGVASCQALNAGTLGSATAENVSKYCEDEGFTTTDSWGYRARAIWDYNDAFAGVNLKPSIAWSHDVKGYSPGPGANFEEGRKAISLGLDAEYQNTYTASLSYTDFFGGKYSTVSDRDFVALSFGVNF</sequence>
<feature type="chain" id="PRO_5011718851" description="Type V secretory pathway, adhesin AidA" evidence="1">
    <location>
        <begin position="30"/>
        <end position="643"/>
    </location>
</feature>
<name>A0A1G9JT17_9PSED</name>
<dbReference type="EMBL" id="FNFD01000020">
    <property type="protein sequence ID" value="SDL40274.1"/>
    <property type="molecule type" value="Genomic_DNA"/>
</dbReference>
<dbReference type="Proteomes" id="UP000198706">
    <property type="component" value="Unassembled WGS sequence"/>
</dbReference>
<proteinExistence type="predicted"/>
<dbReference type="InterPro" id="IPR010727">
    <property type="entry name" value="DUF1302"/>
</dbReference>
<reference evidence="2 3" key="1">
    <citation type="submission" date="2016-10" db="EMBL/GenBank/DDBJ databases">
        <authorList>
            <person name="de Groot N.N."/>
        </authorList>
    </citation>
    <scope>NUCLEOTIDE SEQUENCE [LARGE SCALE GENOMIC DNA]</scope>
    <source>
        <strain evidence="2 3">JCM 21544</strain>
    </source>
</reference>
<evidence type="ECO:0000256" key="1">
    <source>
        <dbReference type="SAM" id="SignalP"/>
    </source>
</evidence>
<evidence type="ECO:0000313" key="2">
    <source>
        <dbReference type="EMBL" id="SDL40274.1"/>
    </source>
</evidence>
<evidence type="ECO:0008006" key="4">
    <source>
        <dbReference type="Google" id="ProtNLM"/>
    </source>
</evidence>
<dbReference type="STRING" id="137658.SAMN05216186_12029"/>
<dbReference type="RefSeq" id="WP_084335596.1">
    <property type="nucleotide sequence ID" value="NZ_FNFD01000020.1"/>
</dbReference>
<dbReference type="Pfam" id="PF06980">
    <property type="entry name" value="DUF1302"/>
    <property type="match status" value="1"/>
</dbReference>